<gene>
    <name evidence="2" type="ORF">DPMN_011472</name>
</gene>
<feature type="region of interest" description="Disordered" evidence="1">
    <location>
        <begin position="22"/>
        <end position="61"/>
    </location>
</feature>
<keyword evidence="3" id="KW-1185">Reference proteome</keyword>
<dbReference type="Proteomes" id="UP000828390">
    <property type="component" value="Unassembled WGS sequence"/>
</dbReference>
<reference evidence="2" key="2">
    <citation type="submission" date="2020-11" db="EMBL/GenBank/DDBJ databases">
        <authorList>
            <person name="McCartney M.A."/>
            <person name="Auch B."/>
            <person name="Kono T."/>
            <person name="Mallez S."/>
            <person name="Becker A."/>
            <person name="Gohl D.M."/>
            <person name="Silverstein K.A.T."/>
            <person name="Koren S."/>
            <person name="Bechman K.B."/>
            <person name="Herman A."/>
            <person name="Abrahante J.E."/>
            <person name="Garbe J."/>
        </authorList>
    </citation>
    <scope>NUCLEOTIDE SEQUENCE</scope>
    <source>
        <strain evidence="2">Duluth1</strain>
        <tissue evidence="2">Whole animal</tissue>
    </source>
</reference>
<evidence type="ECO:0000313" key="3">
    <source>
        <dbReference type="Proteomes" id="UP000828390"/>
    </source>
</evidence>
<protein>
    <submittedName>
        <fullName evidence="2">Uncharacterized protein</fullName>
    </submittedName>
</protein>
<sequence>MAPNNFGHVGSFSCHTRPHFSIRKKAPTLSRPNRSGISASTTSRLHSRTPGKTGGRKGSRPLFSRILQSPFPCSKEKWLLETSHRLKSVQHVSSQTYFQDGDSCLHSALHQTHAMGGFLGPGRCILPCAYPSQLPEVPALLL</sequence>
<feature type="compositionally biased region" description="Polar residues" evidence="1">
    <location>
        <begin position="30"/>
        <end position="44"/>
    </location>
</feature>
<feature type="compositionally biased region" description="Basic residues" evidence="1">
    <location>
        <begin position="45"/>
        <end position="59"/>
    </location>
</feature>
<accession>A0A9D4N447</accession>
<reference evidence="2" key="1">
    <citation type="journal article" date="2019" name="bioRxiv">
        <title>The Genome of the Zebra Mussel, Dreissena polymorpha: A Resource for Invasive Species Research.</title>
        <authorList>
            <person name="McCartney M.A."/>
            <person name="Auch B."/>
            <person name="Kono T."/>
            <person name="Mallez S."/>
            <person name="Zhang Y."/>
            <person name="Obille A."/>
            <person name="Becker A."/>
            <person name="Abrahante J.E."/>
            <person name="Garbe J."/>
            <person name="Badalamenti J.P."/>
            <person name="Herman A."/>
            <person name="Mangelson H."/>
            <person name="Liachko I."/>
            <person name="Sullivan S."/>
            <person name="Sone E.D."/>
            <person name="Koren S."/>
            <person name="Silverstein K.A.T."/>
            <person name="Beckman K.B."/>
            <person name="Gohl D.M."/>
        </authorList>
    </citation>
    <scope>NUCLEOTIDE SEQUENCE</scope>
    <source>
        <strain evidence="2">Duluth1</strain>
        <tissue evidence="2">Whole animal</tissue>
    </source>
</reference>
<evidence type="ECO:0000256" key="1">
    <source>
        <dbReference type="SAM" id="MobiDB-lite"/>
    </source>
</evidence>
<proteinExistence type="predicted"/>
<organism evidence="2 3">
    <name type="scientific">Dreissena polymorpha</name>
    <name type="common">Zebra mussel</name>
    <name type="synonym">Mytilus polymorpha</name>
    <dbReference type="NCBI Taxonomy" id="45954"/>
    <lineage>
        <taxon>Eukaryota</taxon>
        <taxon>Metazoa</taxon>
        <taxon>Spiralia</taxon>
        <taxon>Lophotrochozoa</taxon>
        <taxon>Mollusca</taxon>
        <taxon>Bivalvia</taxon>
        <taxon>Autobranchia</taxon>
        <taxon>Heteroconchia</taxon>
        <taxon>Euheterodonta</taxon>
        <taxon>Imparidentia</taxon>
        <taxon>Neoheterodontei</taxon>
        <taxon>Myida</taxon>
        <taxon>Dreissenoidea</taxon>
        <taxon>Dreissenidae</taxon>
        <taxon>Dreissena</taxon>
    </lineage>
</organism>
<dbReference type="AlphaFoldDB" id="A0A9D4N447"/>
<comment type="caution">
    <text evidence="2">The sequence shown here is derived from an EMBL/GenBank/DDBJ whole genome shotgun (WGS) entry which is preliminary data.</text>
</comment>
<evidence type="ECO:0000313" key="2">
    <source>
        <dbReference type="EMBL" id="KAH3887455.1"/>
    </source>
</evidence>
<dbReference type="EMBL" id="JAIWYP010000001">
    <property type="protein sequence ID" value="KAH3887455.1"/>
    <property type="molecule type" value="Genomic_DNA"/>
</dbReference>
<name>A0A9D4N447_DREPO</name>